<name>A0A4R7JVH4_9FLAO</name>
<feature type="transmembrane region" description="Helical" evidence="1">
    <location>
        <begin position="195"/>
        <end position="215"/>
    </location>
</feature>
<dbReference type="Pfam" id="PF12412">
    <property type="entry name" value="DUF3667"/>
    <property type="match status" value="1"/>
</dbReference>
<evidence type="ECO:0000313" key="2">
    <source>
        <dbReference type="EMBL" id="TDT41906.1"/>
    </source>
</evidence>
<keyword evidence="1" id="KW-1133">Transmembrane helix</keyword>
<feature type="transmembrane region" description="Helical" evidence="1">
    <location>
        <begin position="163"/>
        <end position="183"/>
    </location>
</feature>
<dbReference type="InterPro" id="IPR022134">
    <property type="entry name" value="DUF3667"/>
</dbReference>
<proteinExistence type="predicted"/>
<sequence>MYFNNQIPNQPKQMSCKNCSSTLVNYSLFCNQCGAKIVNDRITIKNISADAFQNIFGWDNRFFLTFRKLITAPQILIGEYLNGTRKKYINPFTFLGIGSAIAIFVFNFFADDFLALQVDSNKQTIEMTSKIMSSRFGSDFDVESFKKDQLKLITKMNTLTLKYFNILVLLLIPIYTFIAKLVYRKPYNYAEHLVINSFIQGITFWAMTFIFVISIYTSPTIYLLSIFFSIFFYTYAYGKLYNLTIAESILKIFLFIAILLGTIIALFILSFVFGYIFAALFS</sequence>
<organism evidence="2 3">
    <name type="scientific">Maribacter spongiicola</name>
    <dbReference type="NCBI Taxonomy" id="1206753"/>
    <lineage>
        <taxon>Bacteria</taxon>
        <taxon>Pseudomonadati</taxon>
        <taxon>Bacteroidota</taxon>
        <taxon>Flavobacteriia</taxon>
        <taxon>Flavobacteriales</taxon>
        <taxon>Flavobacteriaceae</taxon>
        <taxon>Maribacter</taxon>
    </lineage>
</organism>
<reference evidence="2 3" key="1">
    <citation type="submission" date="2019-03" db="EMBL/GenBank/DDBJ databases">
        <title>Genomic Encyclopedia of Archaeal and Bacterial Type Strains, Phase II (KMG-II): from individual species to whole genera.</title>
        <authorList>
            <person name="Goeker M."/>
        </authorList>
    </citation>
    <scope>NUCLEOTIDE SEQUENCE [LARGE SCALE GENOMIC DNA]</scope>
    <source>
        <strain evidence="2 3">DSM 25233</strain>
    </source>
</reference>
<comment type="caution">
    <text evidence="2">The sequence shown here is derived from an EMBL/GenBank/DDBJ whole genome shotgun (WGS) entry which is preliminary data.</text>
</comment>
<gene>
    <name evidence="2" type="ORF">CLV90_3137</name>
</gene>
<keyword evidence="3" id="KW-1185">Reference proteome</keyword>
<evidence type="ECO:0000313" key="3">
    <source>
        <dbReference type="Proteomes" id="UP000294749"/>
    </source>
</evidence>
<dbReference type="Proteomes" id="UP000294749">
    <property type="component" value="Unassembled WGS sequence"/>
</dbReference>
<keyword evidence="1" id="KW-0472">Membrane</keyword>
<dbReference type="EMBL" id="SOAY01000013">
    <property type="protein sequence ID" value="TDT41906.1"/>
    <property type="molecule type" value="Genomic_DNA"/>
</dbReference>
<keyword evidence="1" id="KW-0812">Transmembrane</keyword>
<feature type="transmembrane region" description="Helical" evidence="1">
    <location>
        <begin position="252"/>
        <end position="281"/>
    </location>
</feature>
<protein>
    <submittedName>
        <fullName evidence="2">Uncharacterized protein DUF3667</fullName>
    </submittedName>
</protein>
<evidence type="ECO:0000256" key="1">
    <source>
        <dbReference type="SAM" id="Phobius"/>
    </source>
</evidence>
<accession>A0A4R7JVH4</accession>
<dbReference type="AlphaFoldDB" id="A0A4R7JVH4"/>
<feature type="transmembrane region" description="Helical" evidence="1">
    <location>
        <begin position="92"/>
        <end position="110"/>
    </location>
</feature>
<feature type="transmembrane region" description="Helical" evidence="1">
    <location>
        <begin position="221"/>
        <end position="240"/>
    </location>
</feature>
<dbReference type="OrthoDB" id="1143019at2"/>